<evidence type="ECO:0000313" key="1">
    <source>
        <dbReference type="EMBL" id="WTU77015.1"/>
    </source>
</evidence>
<sequence>MSHISAHETASPSSGILTATAFATAVRTVGKANPNLADGMADRIVSEAVKFVAAAALNSTPGLVLRPSRVVDEGWHALITDTKAYAELCRLLGRFVHHVPETPATKKHDAATVVRTLKAIREAGHEPDEYLWSVEAQSAVVVSADCMHSECTDGGSGCAAPPS</sequence>
<protein>
    <submittedName>
        <fullName evidence="1">Uncharacterized protein</fullName>
    </submittedName>
</protein>
<organism evidence="1">
    <name type="scientific">Streptomyces sp. NBC_00049</name>
    <dbReference type="NCBI Taxonomy" id="2903617"/>
    <lineage>
        <taxon>Bacteria</taxon>
        <taxon>Bacillati</taxon>
        <taxon>Actinomycetota</taxon>
        <taxon>Actinomycetes</taxon>
        <taxon>Kitasatosporales</taxon>
        <taxon>Streptomycetaceae</taxon>
        <taxon>Streptomyces</taxon>
    </lineage>
</organism>
<dbReference type="EMBL" id="CP108264">
    <property type="protein sequence ID" value="WTU77015.1"/>
    <property type="molecule type" value="Genomic_DNA"/>
</dbReference>
<name>A0AAU2JW09_9ACTN</name>
<reference evidence="1" key="1">
    <citation type="submission" date="2022-10" db="EMBL/GenBank/DDBJ databases">
        <title>The complete genomes of actinobacterial strains from the NBC collection.</title>
        <authorList>
            <person name="Joergensen T.S."/>
            <person name="Alvarez Arevalo M."/>
            <person name="Sterndorff E.B."/>
            <person name="Faurdal D."/>
            <person name="Vuksanovic O."/>
            <person name="Mourched A.-S."/>
            <person name="Charusanti P."/>
            <person name="Shaw S."/>
            <person name="Blin K."/>
            <person name="Weber T."/>
        </authorList>
    </citation>
    <scope>NUCLEOTIDE SEQUENCE</scope>
    <source>
        <strain evidence="1">NBC_00049</strain>
    </source>
</reference>
<gene>
    <name evidence="1" type="ORF">OG327_28830</name>
</gene>
<accession>A0AAU2JW09</accession>
<proteinExistence type="predicted"/>
<dbReference type="AlphaFoldDB" id="A0AAU2JW09"/>